<dbReference type="Pfam" id="PF12704">
    <property type="entry name" value="MacB_PCD"/>
    <property type="match status" value="1"/>
</dbReference>
<evidence type="ECO:0000259" key="9">
    <source>
        <dbReference type="Pfam" id="PF12704"/>
    </source>
</evidence>
<evidence type="ECO:0000313" key="11">
    <source>
        <dbReference type="Proteomes" id="UP001320148"/>
    </source>
</evidence>
<feature type="transmembrane region" description="Helical" evidence="7">
    <location>
        <begin position="18"/>
        <end position="37"/>
    </location>
</feature>
<evidence type="ECO:0000256" key="7">
    <source>
        <dbReference type="SAM" id="Phobius"/>
    </source>
</evidence>
<evidence type="ECO:0000313" key="10">
    <source>
        <dbReference type="EMBL" id="BCS98182.1"/>
    </source>
</evidence>
<keyword evidence="11" id="KW-1185">Reference proteome</keyword>
<dbReference type="RefSeq" id="WP_236889592.1">
    <property type="nucleotide sequence ID" value="NZ_AP024488.1"/>
</dbReference>
<comment type="subcellular location">
    <subcellularLocation>
        <location evidence="1">Cell membrane</location>
        <topology evidence="1">Multi-pass membrane protein</topology>
    </subcellularLocation>
</comment>
<organism evidence="10 11">
    <name type="scientific">Desulfoluna limicola</name>
    <dbReference type="NCBI Taxonomy" id="2810562"/>
    <lineage>
        <taxon>Bacteria</taxon>
        <taxon>Pseudomonadati</taxon>
        <taxon>Thermodesulfobacteriota</taxon>
        <taxon>Desulfobacteria</taxon>
        <taxon>Desulfobacterales</taxon>
        <taxon>Desulfolunaceae</taxon>
        <taxon>Desulfoluna</taxon>
    </lineage>
</organism>
<feature type="domain" description="ABC3 transporter permease C-terminal" evidence="8">
    <location>
        <begin position="273"/>
        <end position="400"/>
    </location>
</feature>
<reference evidence="10 11" key="1">
    <citation type="submission" date="2021-02" db="EMBL/GenBank/DDBJ databases">
        <title>Complete genome of Desulfoluna sp. strain ASN36.</title>
        <authorList>
            <person name="Takahashi A."/>
            <person name="Kojima H."/>
            <person name="Fukui M."/>
        </authorList>
    </citation>
    <scope>NUCLEOTIDE SEQUENCE [LARGE SCALE GENOMIC DNA]</scope>
    <source>
        <strain evidence="10 11">ASN36</strain>
    </source>
</reference>
<dbReference type="EMBL" id="AP024488">
    <property type="protein sequence ID" value="BCS98182.1"/>
    <property type="molecule type" value="Genomic_DNA"/>
</dbReference>
<dbReference type="PANTHER" id="PTHR30489">
    <property type="entry name" value="LIPOPROTEIN-RELEASING SYSTEM TRANSMEMBRANE PROTEIN LOLE"/>
    <property type="match status" value="1"/>
</dbReference>
<evidence type="ECO:0000256" key="1">
    <source>
        <dbReference type="ARBA" id="ARBA00004651"/>
    </source>
</evidence>
<feature type="transmembrane region" description="Helical" evidence="7">
    <location>
        <begin position="373"/>
        <end position="392"/>
    </location>
</feature>
<keyword evidence="3" id="KW-1003">Cell membrane</keyword>
<evidence type="ECO:0000256" key="3">
    <source>
        <dbReference type="ARBA" id="ARBA00022475"/>
    </source>
</evidence>
<proteinExistence type="inferred from homology"/>
<evidence type="ECO:0000259" key="8">
    <source>
        <dbReference type="Pfam" id="PF02687"/>
    </source>
</evidence>
<evidence type="ECO:0000256" key="2">
    <source>
        <dbReference type="ARBA" id="ARBA00005236"/>
    </source>
</evidence>
<sequence>MNSELAWRNIWRNPRRTLVILTAVVIGIWSIILLSALTRGMEAEMLNNGIKTLTGHIQIQNAGYVDDPVVDHSMAEHMLDSKALTSHLPSESKWTGRIKVGAVAANARHSGGVTLVGIDPTREPSISFIGGAITEGRALTDKDRSKVIVGRALLKKYNARLGHKLILMSQDAQGEIASKAFRIAGIFDSDMESTEKTYLFVPLSAAQHMLGLEEKLSEISILLPEIGNETAVADNLRALISDDTIAITTWQQRLPMLSAYLKLTDSFIYIWYGVVFIAMGFGIVNTTLMAIFERIREFGLIRALGMKPAGIIRGVILESLFLLLLGLAIGNLVGIATVSLIAIHGIDLSALSAGTDMWGMPRIITPMLKARDILTANAVILTLGVAVSLYPASKAARITPVEALRYT</sequence>
<evidence type="ECO:0000256" key="6">
    <source>
        <dbReference type="ARBA" id="ARBA00023136"/>
    </source>
</evidence>
<dbReference type="InterPro" id="IPR051447">
    <property type="entry name" value="Lipoprotein-release_system"/>
</dbReference>
<dbReference type="PANTHER" id="PTHR30489:SF0">
    <property type="entry name" value="LIPOPROTEIN-RELEASING SYSTEM TRANSMEMBRANE PROTEIN LOLE"/>
    <property type="match status" value="1"/>
</dbReference>
<dbReference type="Pfam" id="PF02687">
    <property type="entry name" value="FtsX"/>
    <property type="match status" value="1"/>
</dbReference>
<dbReference type="Proteomes" id="UP001320148">
    <property type="component" value="Chromosome"/>
</dbReference>
<dbReference type="InterPro" id="IPR025857">
    <property type="entry name" value="MacB_PCD"/>
</dbReference>
<dbReference type="InterPro" id="IPR003838">
    <property type="entry name" value="ABC3_permease_C"/>
</dbReference>
<accession>A0ABM7PLD9</accession>
<gene>
    <name evidence="10" type="ORF">DSLASN_38140</name>
</gene>
<protein>
    <submittedName>
        <fullName evidence="10">ABC transporter permease</fullName>
    </submittedName>
</protein>
<feature type="domain" description="MacB-like periplasmic core" evidence="9">
    <location>
        <begin position="17"/>
        <end position="238"/>
    </location>
</feature>
<keyword evidence="5 7" id="KW-1133">Transmembrane helix</keyword>
<name>A0ABM7PLD9_9BACT</name>
<keyword evidence="6 7" id="KW-0472">Membrane</keyword>
<comment type="similarity">
    <text evidence="2">Belongs to the ABC-4 integral membrane protein family. LolC/E subfamily.</text>
</comment>
<evidence type="ECO:0000256" key="4">
    <source>
        <dbReference type="ARBA" id="ARBA00022692"/>
    </source>
</evidence>
<keyword evidence="4 7" id="KW-0812">Transmembrane</keyword>
<evidence type="ECO:0000256" key="5">
    <source>
        <dbReference type="ARBA" id="ARBA00022989"/>
    </source>
</evidence>
<feature type="transmembrane region" description="Helical" evidence="7">
    <location>
        <begin position="269"/>
        <end position="291"/>
    </location>
</feature>